<keyword evidence="4" id="KW-0963">Cytoplasm</keyword>
<keyword evidence="6" id="KW-1185">Reference proteome</keyword>
<dbReference type="HAMAP" id="MF_00528">
    <property type="entry name" value="Maf"/>
    <property type="match status" value="1"/>
</dbReference>
<dbReference type="InterPro" id="IPR029001">
    <property type="entry name" value="ITPase-like_fam"/>
</dbReference>
<gene>
    <name evidence="5" type="primary">maf</name>
    <name evidence="5" type="ORF">FNB15_06370</name>
</gene>
<keyword evidence="2 4" id="KW-0378">Hydrolase</keyword>
<dbReference type="OrthoDB" id="9813962at2"/>
<dbReference type="Proteomes" id="UP000317496">
    <property type="component" value="Chromosome"/>
</dbReference>
<comment type="caution">
    <text evidence="4">Lacks conserved residue(s) required for the propagation of feature annotation.</text>
</comment>
<comment type="function">
    <text evidence="4">Nucleoside triphosphate pyrophosphatase. May have a dual role in cell division arrest and in preventing the incorporation of modified nucleotides into cellular nucleic acids.</text>
</comment>
<evidence type="ECO:0000256" key="1">
    <source>
        <dbReference type="ARBA" id="ARBA00001968"/>
    </source>
</evidence>
<evidence type="ECO:0000313" key="5">
    <source>
        <dbReference type="EMBL" id="QDO96924.1"/>
    </source>
</evidence>
<dbReference type="InterPro" id="IPR003697">
    <property type="entry name" value="Maf-like"/>
</dbReference>
<keyword evidence="3 4" id="KW-0546">Nucleotide metabolism</keyword>
<dbReference type="NCBIfam" id="TIGR00172">
    <property type="entry name" value="maf"/>
    <property type="match status" value="1"/>
</dbReference>
<comment type="catalytic activity">
    <reaction evidence="4">
        <text>a 2'-deoxyribonucleoside 5'-triphosphate + H2O = a 2'-deoxyribonucleoside 5'-phosphate + diphosphate + H(+)</text>
        <dbReference type="Rhea" id="RHEA:44644"/>
        <dbReference type="ChEBI" id="CHEBI:15377"/>
        <dbReference type="ChEBI" id="CHEBI:15378"/>
        <dbReference type="ChEBI" id="CHEBI:33019"/>
        <dbReference type="ChEBI" id="CHEBI:61560"/>
        <dbReference type="ChEBI" id="CHEBI:65317"/>
        <dbReference type="EC" id="3.6.1.9"/>
    </reaction>
</comment>
<dbReference type="SUPFAM" id="SSF52972">
    <property type="entry name" value="ITPase-like"/>
    <property type="match status" value="1"/>
</dbReference>
<evidence type="ECO:0000256" key="4">
    <source>
        <dbReference type="HAMAP-Rule" id="MF_00528"/>
    </source>
</evidence>
<dbReference type="AlphaFoldDB" id="A0A516GZG8"/>
<sequence>MTLILASASASRAAMLRQAGLDFDIRPARVDEEEIKLSLKGDGVSLRDTATALAELKAHRISSAEPQDFIIAADSMVACDARWYDKPKDMNEARAHLQSLRGKTHELVSAVALARGGSVIWRHAESAKLTMRDFSDDFLDAYLAQAGEAILSCVGCYQLEGLGVQLFSRIQGDFFTILGLPLLPLLDILRENKVLRA</sequence>
<proteinExistence type="inferred from homology"/>
<dbReference type="PIRSF" id="PIRSF006305">
    <property type="entry name" value="Maf"/>
    <property type="match status" value="1"/>
</dbReference>
<protein>
    <recommendedName>
        <fullName evidence="4">Nucleoside triphosphate pyrophosphatase</fullName>
        <ecNumber evidence="4">3.6.1.9</ecNumber>
    </recommendedName>
    <alternativeName>
        <fullName evidence="4">Nucleotide pyrophosphatase</fullName>
        <shortName evidence="4">Nucleotide PPase</shortName>
    </alternativeName>
</protein>
<dbReference type="PANTHER" id="PTHR43213">
    <property type="entry name" value="BIFUNCTIONAL DTTP/UTP PYROPHOSPHATASE/METHYLTRANSFERASE PROTEIN-RELATED"/>
    <property type="match status" value="1"/>
</dbReference>
<dbReference type="EC" id="3.6.1.9" evidence="4"/>
<dbReference type="GO" id="GO:0005737">
    <property type="term" value="C:cytoplasm"/>
    <property type="evidence" value="ECO:0007669"/>
    <property type="project" value="UniProtKB-SubCell"/>
</dbReference>
<comment type="similarity">
    <text evidence="4">Belongs to the Maf family.</text>
</comment>
<evidence type="ECO:0000313" key="6">
    <source>
        <dbReference type="Proteomes" id="UP000317496"/>
    </source>
</evidence>
<dbReference type="Gene3D" id="3.90.950.10">
    <property type="match status" value="1"/>
</dbReference>
<dbReference type="GO" id="GO:0009117">
    <property type="term" value="P:nucleotide metabolic process"/>
    <property type="evidence" value="ECO:0007669"/>
    <property type="project" value="UniProtKB-KW"/>
</dbReference>
<dbReference type="GO" id="GO:0047429">
    <property type="term" value="F:nucleoside triphosphate diphosphatase activity"/>
    <property type="evidence" value="ECO:0007669"/>
    <property type="project" value="UniProtKB-EC"/>
</dbReference>
<comment type="subcellular location">
    <subcellularLocation>
        <location evidence="4">Cytoplasm</location>
    </subcellularLocation>
</comment>
<evidence type="ECO:0000256" key="2">
    <source>
        <dbReference type="ARBA" id="ARBA00022801"/>
    </source>
</evidence>
<name>A0A516GZG8_9PROT</name>
<evidence type="ECO:0000256" key="3">
    <source>
        <dbReference type="ARBA" id="ARBA00023080"/>
    </source>
</evidence>
<comment type="cofactor">
    <cofactor evidence="1 4">
        <name>a divalent metal cation</name>
        <dbReference type="ChEBI" id="CHEBI:60240"/>
    </cofactor>
</comment>
<accession>A0A516GZG8</accession>
<reference evidence="5 6" key="1">
    <citation type="submission" date="2019-07" db="EMBL/GenBank/DDBJ databases">
        <title>Genome sequencing for Ferrovibrio sp. K5.</title>
        <authorList>
            <person name="Park S.-J."/>
        </authorList>
    </citation>
    <scope>NUCLEOTIDE SEQUENCE [LARGE SCALE GENOMIC DNA]</scope>
    <source>
        <strain evidence="5 6">K5</strain>
    </source>
</reference>
<dbReference type="KEGG" id="fer:FNB15_06370"/>
<dbReference type="PANTHER" id="PTHR43213:SF5">
    <property type="entry name" value="BIFUNCTIONAL DTTP_UTP PYROPHOSPHATASE_METHYLTRANSFERASE PROTEIN-RELATED"/>
    <property type="match status" value="1"/>
</dbReference>
<dbReference type="CDD" id="cd00555">
    <property type="entry name" value="Maf"/>
    <property type="match status" value="1"/>
</dbReference>
<dbReference type="EMBL" id="CP041636">
    <property type="protein sequence ID" value="QDO96924.1"/>
    <property type="molecule type" value="Genomic_DNA"/>
</dbReference>
<dbReference type="Pfam" id="PF02545">
    <property type="entry name" value="Maf"/>
    <property type="match status" value="1"/>
</dbReference>
<dbReference type="RefSeq" id="WP_144067905.1">
    <property type="nucleotide sequence ID" value="NZ_CP041636.1"/>
</dbReference>
<comment type="catalytic activity">
    <reaction evidence="4">
        <text>a ribonucleoside 5'-triphosphate + H2O = a ribonucleoside 5'-phosphate + diphosphate + H(+)</text>
        <dbReference type="Rhea" id="RHEA:23996"/>
        <dbReference type="ChEBI" id="CHEBI:15377"/>
        <dbReference type="ChEBI" id="CHEBI:15378"/>
        <dbReference type="ChEBI" id="CHEBI:33019"/>
        <dbReference type="ChEBI" id="CHEBI:58043"/>
        <dbReference type="ChEBI" id="CHEBI:61557"/>
        <dbReference type="EC" id="3.6.1.9"/>
    </reaction>
</comment>
<feature type="active site" description="Proton acceptor" evidence="4">
    <location>
        <position position="74"/>
    </location>
</feature>
<organism evidence="5 6">
    <name type="scientific">Ferrovibrio terrae</name>
    <dbReference type="NCBI Taxonomy" id="2594003"/>
    <lineage>
        <taxon>Bacteria</taxon>
        <taxon>Pseudomonadati</taxon>
        <taxon>Pseudomonadota</taxon>
        <taxon>Alphaproteobacteria</taxon>
        <taxon>Rhodospirillales</taxon>
        <taxon>Rhodospirillaceae</taxon>
        <taxon>Ferrovibrio</taxon>
    </lineage>
</organism>